<organism evidence="1 2">
    <name type="scientific">Lentilactobacillus parafarraginis DSM 18390 = JCM 14109</name>
    <dbReference type="NCBI Taxonomy" id="1423786"/>
    <lineage>
        <taxon>Bacteria</taxon>
        <taxon>Bacillati</taxon>
        <taxon>Bacillota</taxon>
        <taxon>Bacilli</taxon>
        <taxon>Lactobacillales</taxon>
        <taxon>Lactobacillaceae</taxon>
        <taxon>Lentilactobacillus</taxon>
    </lineage>
</organism>
<comment type="caution">
    <text evidence="1">The sequence shown here is derived from an EMBL/GenBank/DDBJ whole genome shotgun (WGS) entry which is preliminary data.</text>
</comment>
<dbReference type="RefSeq" id="WP_054735552.1">
    <property type="nucleotide sequence ID" value="NZ_AZFZ01000046.1"/>
</dbReference>
<keyword evidence="1" id="KW-0378">Hydrolase</keyword>
<evidence type="ECO:0000313" key="2">
    <source>
        <dbReference type="Proteomes" id="UP000051010"/>
    </source>
</evidence>
<keyword evidence="1" id="KW-0255">Endonuclease</keyword>
<sequence length="253" mass="28248">MKLIINTLVFESDVKSGASQLSLIDRIKKLGADGIEVRREYFSDIDSEAPKIASAANKNHLLVNYSVPDVIFLEDGSINPKLDQYFQEAVALGVDKIKFNIGHFDKFAGDLKKALEKFTTSTIQMNIENDQSRLSGTSKNILQFLNATRTARINNLDYVYDLGNWAFVGENASDAAASLHGFIDYVHLKNVIQTNSGFATSDDLNSGLYDWKAMVDQLPQNVEYALEYPMSSDEIISDQMRMVRNAARSSVEK</sequence>
<accession>A0A0R1YJF2</accession>
<protein>
    <submittedName>
        <fullName evidence="1">AP endonuclease, family 2</fullName>
    </submittedName>
</protein>
<dbReference type="GO" id="GO:0004519">
    <property type="term" value="F:endonuclease activity"/>
    <property type="evidence" value="ECO:0007669"/>
    <property type="project" value="UniProtKB-KW"/>
</dbReference>
<dbReference type="AlphaFoldDB" id="A0A0R1YJF2"/>
<dbReference type="Proteomes" id="UP000051010">
    <property type="component" value="Unassembled WGS sequence"/>
</dbReference>
<dbReference type="Gene3D" id="3.20.20.150">
    <property type="entry name" value="Divalent-metal-dependent TIM barrel enzymes"/>
    <property type="match status" value="1"/>
</dbReference>
<evidence type="ECO:0000313" key="1">
    <source>
        <dbReference type="EMBL" id="KRM42005.1"/>
    </source>
</evidence>
<reference evidence="1 2" key="1">
    <citation type="journal article" date="2015" name="Genome Announc.">
        <title>Expanding the biotechnology potential of lactobacilli through comparative genomics of 213 strains and associated genera.</title>
        <authorList>
            <person name="Sun Z."/>
            <person name="Harris H.M."/>
            <person name="McCann A."/>
            <person name="Guo C."/>
            <person name="Argimon S."/>
            <person name="Zhang W."/>
            <person name="Yang X."/>
            <person name="Jeffery I.B."/>
            <person name="Cooney J.C."/>
            <person name="Kagawa T.F."/>
            <person name="Liu W."/>
            <person name="Song Y."/>
            <person name="Salvetti E."/>
            <person name="Wrobel A."/>
            <person name="Rasinkangas P."/>
            <person name="Parkhill J."/>
            <person name="Rea M.C."/>
            <person name="O'Sullivan O."/>
            <person name="Ritari J."/>
            <person name="Douillard F.P."/>
            <person name="Paul Ross R."/>
            <person name="Yang R."/>
            <person name="Briner A.E."/>
            <person name="Felis G.E."/>
            <person name="de Vos W.M."/>
            <person name="Barrangou R."/>
            <person name="Klaenhammer T.R."/>
            <person name="Caufield P.W."/>
            <person name="Cui Y."/>
            <person name="Zhang H."/>
            <person name="O'Toole P.W."/>
        </authorList>
    </citation>
    <scope>NUCLEOTIDE SEQUENCE [LARGE SCALE GENOMIC DNA]</scope>
    <source>
        <strain evidence="1 2">DSM 18390</strain>
    </source>
</reference>
<dbReference type="InterPro" id="IPR036237">
    <property type="entry name" value="Xyl_isomerase-like_sf"/>
</dbReference>
<proteinExistence type="predicted"/>
<name>A0A0R1YJF2_9LACO</name>
<gene>
    <name evidence="1" type="ORF">FD47_GL001987</name>
</gene>
<dbReference type="SUPFAM" id="SSF51658">
    <property type="entry name" value="Xylose isomerase-like"/>
    <property type="match status" value="1"/>
</dbReference>
<dbReference type="PATRIC" id="fig|1423786.4.peg.2093"/>
<keyword evidence="1" id="KW-0540">Nuclease</keyword>
<dbReference type="EMBL" id="AZFZ01000046">
    <property type="protein sequence ID" value="KRM42005.1"/>
    <property type="molecule type" value="Genomic_DNA"/>
</dbReference>